<protein>
    <recommendedName>
        <fullName evidence="10">Lipopolysaccharide biosynthesis protein</fullName>
    </recommendedName>
</protein>
<evidence type="ECO:0008006" key="10">
    <source>
        <dbReference type="Google" id="ProtNLM"/>
    </source>
</evidence>
<dbReference type="RefSeq" id="WP_073075033.1">
    <property type="nucleotide sequence ID" value="NZ_MPPI01000056.1"/>
</dbReference>
<proteinExistence type="inferred from homology"/>
<feature type="transmembrane region" description="Helical" evidence="7">
    <location>
        <begin position="447"/>
        <end position="469"/>
    </location>
</feature>
<evidence type="ECO:0000313" key="8">
    <source>
        <dbReference type="EMBL" id="PSB15597.1"/>
    </source>
</evidence>
<name>A0A2T1D577_9CYAN</name>
<evidence type="ECO:0000256" key="6">
    <source>
        <dbReference type="ARBA" id="ARBA00023136"/>
    </source>
</evidence>
<feature type="transmembrane region" description="Helical" evidence="7">
    <location>
        <begin position="181"/>
        <end position="203"/>
    </location>
</feature>
<dbReference type="AlphaFoldDB" id="A0A2T1D577"/>
<feature type="transmembrane region" description="Helical" evidence="7">
    <location>
        <begin position="87"/>
        <end position="110"/>
    </location>
</feature>
<accession>A0A2T1D577</accession>
<dbReference type="STRING" id="1920490.GCA_001895925_02881"/>
<gene>
    <name evidence="8" type="ORF">C7B65_23995</name>
</gene>
<feature type="transmembrane region" description="Helical" evidence="7">
    <location>
        <begin position="43"/>
        <end position="66"/>
    </location>
</feature>
<evidence type="ECO:0000256" key="7">
    <source>
        <dbReference type="SAM" id="Phobius"/>
    </source>
</evidence>
<dbReference type="GO" id="GO:0005886">
    <property type="term" value="C:plasma membrane"/>
    <property type="evidence" value="ECO:0007669"/>
    <property type="project" value="UniProtKB-SubCell"/>
</dbReference>
<keyword evidence="4 7" id="KW-0812">Transmembrane</keyword>
<feature type="transmembrane region" description="Helical" evidence="7">
    <location>
        <begin position="424"/>
        <end position="441"/>
    </location>
</feature>
<evidence type="ECO:0000256" key="2">
    <source>
        <dbReference type="ARBA" id="ARBA00007430"/>
    </source>
</evidence>
<dbReference type="InterPro" id="IPR050833">
    <property type="entry name" value="Poly_Biosynth_Transport"/>
</dbReference>
<comment type="caution">
    <text evidence="8">The sequence shown here is derived from an EMBL/GenBank/DDBJ whole genome shotgun (WGS) entry which is preliminary data.</text>
</comment>
<organism evidence="8 9">
    <name type="scientific">Phormidesmis priestleyi ULC007</name>
    <dbReference type="NCBI Taxonomy" id="1920490"/>
    <lineage>
        <taxon>Bacteria</taxon>
        <taxon>Bacillati</taxon>
        <taxon>Cyanobacteriota</taxon>
        <taxon>Cyanophyceae</taxon>
        <taxon>Leptolyngbyales</taxon>
        <taxon>Leptolyngbyaceae</taxon>
        <taxon>Phormidesmis</taxon>
    </lineage>
</organism>
<dbReference type="PANTHER" id="PTHR30250:SF10">
    <property type="entry name" value="LIPOPOLYSACCHARIDE BIOSYNTHESIS PROTEIN WZXC"/>
    <property type="match status" value="1"/>
</dbReference>
<evidence type="ECO:0000256" key="4">
    <source>
        <dbReference type="ARBA" id="ARBA00022692"/>
    </source>
</evidence>
<feature type="transmembrane region" description="Helical" evidence="7">
    <location>
        <begin position="122"/>
        <end position="141"/>
    </location>
</feature>
<feature type="transmembrane region" description="Helical" evidence="7">
    <location>
        <begin position="372"/>
        <end position="394"/>
    </location>
</feature>
<dbReference type="PANTHER" id="PTHR30250">
    <property type="entry name" value="PST FAMILY PREDICTED COLANIC ACID TRANSPORTER"/>
    <property type="match status" value="1"/>
</dbReference>
<sequence>MPANEGLKGKVLRGGVSLAIRQIVIAALSLVNILVIARMLGPGLYGVVTIVLSILNFLTLTCRLGLHVYLVRAPDLDEDTPNQVQAFYNTLGIVFCGVLFGLAPVIAWWAGDSDTTRHQITLAFWLVLPAIWLDMICRVPTSMLERELKFSQVGLLETLSRVVMYFSGIPLVVFGGKDWGYLGPIIGTVLGYVVQTSLAYYYYPIPWRWRWQWKAVKPAFNYGLAYAGSDWIMNLRRLRLPLLVSRLGGVDMVGYISIAIRLADQLSILRLVVRRLSISVMAKLLDKPEKVRSAISRGMSYQALLIGPLCAVFACSSAWLIPLMFGHSEKWLISAKIFPFIALGTLVGGIFELHASTLYVTGHNGEVAQRNAWYVGILWAATLILLPSMGLWGYGLSEVIALPSFYLIHRSIAKMFGSPDYREAFWITLASTVAMFAGAFLPQMQAIAIFIVSYAIALVFCPSILRIPLDILAARRSKDQKKAVVD</sequence>
<reference evidence="8 9" key="1">
    <citation type="submission" date="2018-02" db="EMBL/GenBank/DDBJ databases">
        <authorList>
            <person name="Cohen D.B."/>
            <person name="Kent A.D."/>
        </authorList>
    </citation>
    <scope>NUCLEOTIDE SEQUENCE [LARGE SCALE GENOMIC DNA]</scope>
    <source>
        <strain evidence="8 9">ULC007</strain>
    </source>
</reference>
<evidence type="ECO:0000256" key="1">
    <source>
        <dbReference type="ARBA" id="ARBA00004651"/>
    </source>
</evidence>
<keyword evidence="9" id="KW-1185">Reference proteome</keyword>
<feature type="transmembrane region" description="Helical" evidence="7">
    <location>
        <begin position="303"/>
        <end position="325"/>
    </location>
</feature>
<dbReference type="Pfam" id="PF13440">
    <property type="entry name" value="Polysacc_synt_3"/>
    <property type="match status" value="1"/>
</dbReference>
<keyword evidence="3" id="KW-1003">Cell membrane</keyword>
<feature type="transmembrane region" description="Helical" evidence="7">
    <location>
        <begin position="337"/>
        <end position="360"/>
    </location>
</feature>
<comment type="subcellular location">
    <subcellularLocation>
        <location evidence="1">Cell membrane</location>
        <topology evidence="1">Multi-pass membrane protein</topology>
    </subcellularLocation>
</comment>
<keyword evidence="6 7" id="KW-0472">Membrane</keyword>
<evidence type="ECO:0000313" key="9">
    <source>
        <dbReference type="Proteomes" id="UP000238634"/>
    </source>
</evidence>
<dbReference type="Proteomes" id="UP000238634">
    <property type="component" value="Unassembled WGS sequence"/>
</dbReference>
<reference evidence="8 9" key="2">
    <citation type="submission" date="2018-03" db="EMBL/GenBank/DDBJ databases">
        <title>The ancient ancestry and fast evolution of plastids.</title>
        <authorList>
            <person name="Moore K.R."/>
            <person name="Magnabosco C."/>
            <person name="Momper L."/>
            <person name="Gold D.A."/>
            <person name="Bosak T."/>
            <person name="Fournier G.P."/>
        </authorList>
    </citation>
    <scope>NUCLEOTIDE SEQUENCE [LARGE SCALE GENOMIC DNA]</scope>
    <source>
        <strain evidence="8 9">ULC007</strain>
    </source>
</reference>
<dbReference type="OrthoDB" id="9770347at2"/>
<dbReference type="EMBL" id="PVWG01000057">
    <property type="protein sequence ID" value="PSB15597.1"/>
    <property type="molecule type" value="Genomic_DNA"/>
</dbReference>
<keyword evidence="5 7" id="KW-1133">Transmembrane helix</keyword>
<comment type="similarity">
    <text evidence="2">Belongs to the polysaccharide synthase family.</text>
</comment>
<evidence type="ECO:0000256" key="5">
    <source>
        <dbReference type="ARBA" id="ARBA00022989"/>
    </source>
</evidence>
<feature type="transmembrane region" description="Helical" evidence="7">
    <location>
        <begin position="18"/>
        <end position="37"/>
    </location>
</feature>
<evidence type="ECO:0000256" key="3">
    <source>
        <dbReference type="ARBA" id="ARBA00022475"/>
    </source>
</evidence>